<evidence type="ECO:0000256" key="2">
    <source>
        <dbReference type="ARBA" id="ARBA00022679"/>
    </source>
</evidence>
<dbReference type="InterPro" id="IPR025687">
    <property type="entry name" value="Znf-C4pol"/>
</dbReference>
<dbReference type="Gene3D" id="1.10.287.690">
    <property type="entry name" value="Helix hairpin bin"/>
    <property type="match status" value="1"/>
</dbReference>
<comment type="caution">
    <text evidence="9">The sequence shown here is derived from an EMBL/GenBank/DDBJ whole genome shotgun (WGS) entry which is preliminary data.</text>
</comment>
<evidence type="ECO:0000313" key="10">
    <source>
        <dbReference type="Proteomes" id="UP001628156"/>
    </source>
</evidence>
<dbReference type="InterPro" id="IPR012337">
    <property type="entry name" value="RNaseH-like_sf"/>
</dbReference>
<dbReference type="Pfam" id="PF14260">
    <property type="entry name" value="zf-C4pol"/>
    <property type="match status" value="1"/>
</dbReference>
<evidence type="ECO:0000313" key="9">
    <source>
        <dbReference type="EMBL" id="GAB1226158.1"/>
    </source>
</evidence>
<evidence type="ECO:0000256" key="6">
    <source>
        <dbReference type="RuleBase" id="RU000442"/>
    </source>
</evidence>
<dbReference type="CDD" id="cd05534">
    <property type="entry name" value="POLBc_zeta"/>
    <property type="match status" value="1"/>
</dbReference>
<dbReference type="PANTHER" id="PTHR45812:SF1">
    <property type="entry name" value="DNA POLYMERASE ZETA CATALYTIC SUBUNIT"/>
    <property type="match status" value="1"/>
</dbReference>
<dbReference type="SUPFAM" id="SSF53098">
    <property type="entry name" value="Ribonuclease H-like"/>
    <property type="match status" value="1"/>
</dbReference>
<dbReference type="EMBL" id="BAAFRS010000276">
    <property type="protein sequence ID" value="GAB1226158.1"/>
    <property type="molecule type" value="Genomic_DNA"/>
</dbReference>
<proteinExistence type="inferred from homology"/>
<dbReference type="InterPro" id="IPR042087">
    <property type="entry name" value="DNA_pol_B_thumb"/>
</dbReference>
<dbReference type="PROSITE" id="PS00116">
    <property type="entry name" value="DNA_POLYMERASE_B"/>
    <property type="match status" value="1"/>
</dbReference>
<dbReference type="InterPro" id="IPR030559">
    <property type="entry name" value="PolZ_Rev3"/>
</dbReference>
<keyword evidence="6" id="KW-0862">Zinc</keyword>
<protein>
    <recommendedName>
        <fullName evidence="6">DNA polymerase</fullName>
        <ecNumber evidence="6">2.7.7.7</ecNumber>
    </recommendedName>
</protein>
<keyword evidence="6" id="KW-0411">Iron-sulfur</keyword>
<feature type="domain" description="DNA-directed DNA polymerase family B multifunctional" evidence="7">
    <location>
        <begin position="809"/>
        <end position="1243"/>
    </location>
</feature>
<keyword evidence="6" id="KW-0238">DNA-binding</keyword>
<evidence type="ECO:0000259" key="8">
    <source>
        <dbReference type="Pfam" id="PF14260"/>
    </source>
</evidence>
<evidence type="ECO:0000256" key="5">
    <source>
        <dbReference type="ARBA" id="ARBA00049244"/>
    </source>
</evidence>
<comment type="subcellular location">
    <subcellularLocation>
        <location evidence="6">Nucleus</location>
    </subcellularLocation>
</comment>
<keyword evidence="3 6" id="KW-0548">Nucleotidyltransferase</keyword>
<organism evidence="9 10">
    <name type="scientific">Entamoeba nuttalli</name>
    <dbReference type="NCBI Taxonomy" id="412467"/>
    <lineage>
        <taxon>Eukaryota</taxon>
        <taxon>Amoebozoa</taxon>
        <taxon>Evosea</taxon>
        <taxon>Archamoebae</taxon>
        <taxon>Mastigamoebida</taxon>
        <taxon>Entamoebidae</taxon>
        <taxon>Entamoeba</taxon>
    </lineage>
</organism>
<keyword evidence="6" id="KW-0479">Metal-binding</keyword>
<dbReference type="Gene3D" id="1.10.132.60">
    <property type="entry name" value="DNA polymerase family B, C-terminal domain"/>
    <property type="match status" value="1"/>
</dbReference>
<dbReference type="SMART" id="SM00486">
    <property type="entry name" value="POLBc"/>
    <property type="match status" value="1"/>
</dbReference>
<dbReference type="Gene3D" id="3.90.1600.10">
    <property type="entry name" value="Palm domain of DNA polymerase"/>
    <property type="match status" value="1"/>
</dbReference>
<comment type="cofactor">
    <cofactor evidence="6">
        <name>[4Fe-4S] cluster</name>
        <dbReference type="ChEBI" id="CHEBI:49883"/>
    </cofactor>
</comment>
<dbReference type="Gene3D" id="3.30.342.10">
    <property type="entry name" value="DNA Polymerase, chain B, domain 1"/>
    <property type="match status" value="1"/>
</dbReference>
<keyword evidence="6" id="KW-0004">4Fe-4S</keyword>
<dbReference type="Gene3D" id="3.30.420.10">
    <property type="entry name" value="Ribonuclease H-like superfamily/Ribonuclease H"/>
    <property type="match status" value="1"/>
</dbReference>
<dbReference type="InterPro" id="IPR006172">
    <property type="entry name" value="DNA-dir_DNA_pol_B"/>
</dbReference>
<dbReference type="Proteomes" id="UP001628156">
    <property type="component" value="Unassembled WGS sequence"/>
</dbReference>
<keyword evidence="6" id="KW-0408">Iron</keyword>
<dbReference type="InterPro" id="IPR043502">
    <property type="entry name" value="DNA/RNA_pol_sf"/>
</dbReference>
<evidence type="ECO:0000259" key="7">
    <source>
        <dbReference type="Pfam" id="PF00136"/>
    </source>
</evidence>
<keyword evidence="4 6" id="KW-0239">DNA-directed DNA polymerase</keyword>
<dbReference type="InterPro" id="IPR006134">
    <property type="entry name" value="DNA-dir_DNA_pol_B_multi_dom"/>
</dbReference>
<dbReference type="PRINTS" id="PR00106">
    <property type="entry name" value="DNAPOLB"/>
</dbReference>
<evidence type="ECO:0000256" key="1">
    <source>
        <dbReference type="ARBA" id="ARBA00005755"/>
    </source>
</evidence>
<dbReference type="SUPFAM" id="SSF56672">
    <property type="entry name" value="DNA/RNA polymerases"/>
    <property type="match status" value="1"/>
</dbReference>
<dbReference type="EC" id="2.7.7.7" evidence="6"/>
<keyword evidence="10" id="KW-1185">Reference proteome</keyword>
<dbReference type="InterPro" id="IPR017964">
    <property type="entry name" value="DNA-dir_DNA_pol_B_CS"/>
</dbReference>
<evidence type="ECO:0000256" key="3">
    <source>
        <dbReference type="ARBA" id="ARBA00022695"/>
    </source>
</evidence>
<comment type="catalytic activity">
    <reaction evidence="5 6">
        <text>DNA(n) + a 2'-deoxyribonucleoside 5'-triphosphate = DNA(n+1) + diphosphate</text>
        <dbReference type="Rhea" id="RHEA:22508"/>
        <dbReference type="Rhea" id="RHEA-COMP:17339"/>
        <dbReference type="Rhea" id="RHEA-COMP:17340"/>
        <dbReference type="ChEBI" id="CHEBI:33019"/>
        <dbReference type="ChEBI" id="CHEBI:61560"/>
        <dbReference type="ChEBI" id="CHEBI:173112"/>
        <dbReference type="EC" id="2.7.7.7"/>
    </reaction>
</comment>
<keyword evidence="6" id="KW-0863">Zinc-finger</keyword>
<feature type="domain" description="C4-type zinc-finger of DNA polymerase delta" evidence="8">
    <location>
        <begin position="1282"/>
        <end position="1349"/>
    </location>
</feature>
<dbReference type="InterPro" id="IPR023211">
    <property type="entry name" value="DNA_pol_palm_dom_sf"/>
</dbReference>
<accession>A0ABQ0DTR2</accession>
<reference evidence="9 10" key="1">
    <citation type="journal article" date="2019" name="PLoS Negl. Trop. Dis.">
        <title>Whole genome sequencing of Entamoeba nuttalli reveals mammalian host-related molecular signatures and a novel octapeptide-repeat surface protein.</title>
        <authorList>
            <person name="Tanaka M."/>
            <person name="Makiuchi T."/>
            <person name="Komiyama T."/>
            <person name="Shiina T."/>
            <person name="Osaki K."/>
            <person name="Tachibana H."/>
        </authorList>
    </citation>
    <scope>NUCLEOTIDE SEQUENCE [LARGE SCALE GENOMIC DNA]</scope>
    <source>
        <strain evidence="9 10">P19-061405</strain>
    </source>
</reference>
<dbReference type="PANTHER" id="PTHR45812">
    <property type="entry name" value="DNA POLYMERASE ZETA CATALYTIC SUBUNIT"/>
    <property type="match status" value="1"/>
</dbReference>
<comment type="similarity">
    <text evidence="1 6">Belongs to the DNA polymerase type-B family.</text>
</comment>
<gene>
    <name evidence="9" type="ORF">ENUP19_0276G0017</name>
</gene>
<keyword evidence="6" id="KW-0235">DNA replication</keyword>
<name>A0ABQ0DTR2_9EUKA</name>
<evidence type="ECO:0000256" key="4">
    <source>
        <dbReference type="ARBA" id="ARBA00022932"/>
    </source>
</evidence>
<sequence length="1385" mass="161640">MVVCTIENLVFQCEIKKEINENKCEQLVYSFGHQEDGNTCCIIFYGWRSHLDIDLTELNKRINEPIGDVFIDLVETINEVINEQRPKEKQYRIIDHLEVIEGIPFVGYHTRRHTFGRVWLKNHKDINQVRKICNEMDINIYEAHLSPDIMFMTDLGLRTMVFVHFNALISDYRKTKCKHEYYIDCKVLSPNEFASETKDGLRNGNLRVYWGTSPFVNCEEGGTKTESFSENGKILIDKWITQMTFQEYNDKLVLDIDRLQKIVEKYNLSPGRGIRENTQFQTQMMTQISQMNINKIFEKEIYDWNEEIEVDSFNEEVEVTQELINKNEKFSSLQINEKEKKEITFKQSSEDDSTMECEEQDKANGFGDLEIELDGSIQFHQSLDESIDSSERMEIEEVEDENQNSGIELLSQISCTNFQIQRNNNKIFTQTLQNKGHIFFDENKSIEESVQQGNKTLQINLLEKGSRIINQEVLFEENKPKSSDTLEINYKTNENVIVFDSPPSLFEIQQEIKHYKINICHEGIIIPKINEIIESTYPIHCICTIPPPSFMDVIQSLKTQKNDNEYIVNQEKKLNDPYSYFMINRINNPLISKNSCIISIQLLFHRFDESTGKYQNSKHDSVEGIIVYQSFRSKTLFYLIHTNLEAIKYLHKTYKTLKTIDIICHNELSLFISLIKIINDEDADMIMAEDCSFTIQFINERYKLYKQGSFNDKINRLQNGKGIKGRLVLDIWHIYKECSKFSNYETDYIAKQVFNVSLPNVNYLCYNAPEQLLSSFLRFHCCLLLLDYFGYINRIQEFAQFHACPLKGEIERGSQYKVECCLKRVSKSEFKLFSPSDNQLNSSRATDCVALVMEPQSGFHSNPVIVLDFLSMYPTTAIAYNICYSTCLGYVDDISTERKIGPMTYSFEKENLNTLKGNIHVVANGIMFVDACVRKGILPIMLEEMLSTRQHIKERMKMFTKGSEAYKKCFLQQLALKLLCNVVYGYTGAGLSGRMPCNEIADAIVETARQTLEKAINFAERKFGGKVIYSDTDSLFVEMEGKTIEESFEVGKQLCEEFNKTIPPPMKLQLEKVYWPLVTVTKKRYFGMKYEKCETKPTLEAKGLEAVRKDSCRVVRGMMSSVMKYLLNKDIEGMKQYLEINWEMIQKGEGFIDDFIISRPYRRHYAEGRKPPIGAKVILKEREKDNTFYFQYGQRVKYVVVRTSSGKLCDSAVSPQFAASEQMVIDSDYYINKQINNSLQRILLPCGIDINKWYNTSLTTILFEGRKDKKIRLEDYYLIHKCIRCNKKIIGESYLCKTCSYDKRIVIAECQLHIKEMEQRLIDMKKRCLYCQLQYPFECISTQCPISFKIIKEESEYRNFLKDVMKNNETTIISDYEMEQDDMVI</sequence>
<dbReference type="Pfam" id="PF00136">
    <property type="entry name" value="DNA_pol_B"/>
    <property type="match status" value="1"/>
</dbReference>
<keyword evidence="2 6" id="KW-0808">Transferase</keyword>
<keyword evidence="6" id="KW-0539">Nucleus</keyword>
<dbReference type="InterPro" id="IPR036397">
    <property type="entry name" value="RNaseH_sf"/>
</dbReference>